<dbReference type="AlphaFoldDB" id="A0A7W9MEC8"/>
<accession>A0A7W9MEC8</accession>
<organism evidence="1 2">
    <name type="scientific">Streptosporangium becharense</name>
    <dbReference type="NCBI Taxonomy" id="1816182"/>
    <lineage>
        <taxon>Bacteria</taxon>
        <taxon>Bacillati</taxon>
        <taxon>Actinomycetota</taxon>
        <taxon>Actinomycetes</taxon>
        <taxon>Streptosporangiales</taxon>
        <taxon>Streptosporangiaceae</taxon>
        <taxon>Streptosporangium</taxon>
    </lineage>
</organism>
<evidence type="ECO:0000313" key="1">
    <source>
        <dbReference type="EMBL" id="MBB5817331.1"/>
    </source>
</evidence>
<reference evidence="1 2" key="1">
    <citation type="submission" date="2020-08" db="EMBL/GenBank/DDBJ databases">
        <title>Sequencing the genomes of 1000 actinobacteria strains.</title>
        <authorList>
            <person name="Klenk H.-P."/>
        </authorList>
    </citation>
    <scope>NUCLEOTIDE SEQUENCE [LARGE SCALE GENOMIC DNA]</scope>
    <source>
        <strain evidence="1 2">DSM 46887</strain>
    </source>
</reference>
<keyword evidence="2" id="KW-1185">Reference proteome</keyword>
<comment type="caution">
    <text evidence="1">The sequence shown here is derived from an EMBL/GenBank/DDBJ whole genome shotgun (WGS) entry which is preliminary data.</text>
</comment>
<dbReference type="EMBL" id="JACHMP010000001">
    <property type="protein sequence ID" value="MBB5817331.1"/>
    <property type="molecule type" value="Genomic_DNA"/>
</dbReference>
<gene>
    <name evidence="1" type="ORF">F4562_000393</name>
</gene>
<protein>
    <submittedName>
        <fullName evidence="1">Uncharacterized protein</fullName>
    </submittedName>
</protein>
<evidence type="ECO:0000313" key="2">
    <source>
        <dbReference type="Proteomes" id="UP000540685"/>
    </source>
</evidence>
<name>A0A7W9MEC8_9ACTN</name>
<dbReference type="RefSeq" id="WP_184540482.1">
    <property type="nucleotide sequence ID" value="NZ_JACHMP010000001.1"/>
</dbReference>
<sequence>MTDTADRIKRLCVLLEEDDIWDYTEEAGAGHILRQIVTAIGTGAPDDTLRRRLDAIDDAMAAAGFGTVTRSARVFRPLPHARGHPVVHAWVCPARVPCARAETHAGRGGPPVCAATGQPLALVRLPT</sequence>
<proteinExistence type="predicted"/>
<dbReference type="Proteomes" id="UP000540685">
    <property type="component" value="Unassembled WGS sequence"/>
</dbReference>